<accession>A0A0D9V1S7</accession>
<organism evidence="2 3">
    <name type="scientific">Leersia perrieri</name>
    <dbReference type="NCBI Taxonomy" id="77586"/>
    <lineage>
        <taxon>Eukaryota</taxon>
        <taxon>Viridiplantae</taxon>
        <taxon>Streptophyta</taxon>
        <taxon>Embryophyta</taxon>
        <taxon>Tracheophyta</taxon>
        <taxon>Spermatophyta</taxon>
        <taxon>Magnoliopsida</taxon>
        <taxon>Liliopsida</taxon>
        <taxon>Poales</taxon>
        <taxon>Poaceae</taxon>
        <taxon>BOP clade</taxon>
        <taxon>Oryzoideae</taxon>
        <taxon>Oryzeae</taxon>
        <taxon>Oryzinae</taxon>
        <taxon>Leersia</taxon>
    </lineage>
</organism>
<evidence type="ECO:0000256" key="1">
    <source>
        <dbReference type="SAM" id="MobiDB-lite"/>
    </source>
</evidence>
<reference evidence="2" key="3">
    <citation type="submission" date="2015-04" db="UniProtKB">
        <authorList>
            <consortium name="EnsemblPlants"/>
        </authorList>
    </citation>
    <scope>IDENTIFICATION</scope>
</reference>
<evidence type="ECO:0000313" key="2">
    <source>
        <dbReference type="EnsemblPlants" id="LPERR01G16210.1"/>
    </source>
</evidence>
<dbReference type="AlphaFoldDB" id="A0A0D9V1S7"/>
<protein>
    <submittedName>
        <fullName evidence="2">Uncharacterized protein</fullName>
    </submittedName>
</protein>
<dbReference type="Gramene" id="LPERR01G16210.1">
    <property type="protein sequence ID" value="LPERR01G16210.1"/>
    <property type="gene ID" value="LPERR01G16210"/>
</dbReference>
<sequence length="73" mass="7976">MVVCTSGKTSYNGGGSRDAHACRATARNGLDGCMHEVFREAHRAAERGWRGPGSSDGVGDAWEHKMRWRPESD</sequence>
<feature type="compositionally biased region" description="Basic and acidic residues" evidence="1">
    <location>
        <begin position="61"/>
        <end position="73"/>
    </location>
</feature>
<reference evidence="2 3" key="1">
    <citation type="submission" date="2012-08" db="EMBL/GenBank/DDBJ databases">
        <title>Oryza genome evolution.</title>
        <authorList>
            <person name="Wing R.A."/>
        </authorList>
    </citation>
    <scope>NUCLEOTIDE SEQUENCE</scope>
</reference>
<reference evidence="3" key="2">
    <citation type="submission" date="2013-12" db="EMBL/GenBank/DDBJ databases">
        <authorList>
            <person name="Yu Y."/>
            <person name="Lee S."/>
            <person name="de Baynast K."/>
            <person name="Wissotski M."/>
            <person name="Liu L."/>
            <person name="Talag J."/>
            <person name="Goicoechea J."/>
            <person name="Angelova A."/>
            <person name="Jetty R."/>
            <person name="Kudrna D."/>
            <person name="Golser W."/>
            <person name="Rivera L."/>
            <person name="Zhang J."/>
            <person name="Wing R."/>
        </authorList>
    </citation>
    <scope>NUCLEOTIDE SEQUENCE</scope>
</reference>
<feature type="region of interest" description="Disordered" evidence="1">
    <location>
        <begin position="46"/>
        <end position="73"/>
    </location>
</feature>
<evidence type="ECO:0000313" key="3">
    <source>
        <dbReference type="Proteomes" id="UP000032180"/>
    </source>
</evidence>
<dbReference type="EnsemblPlants" id="LPERR01G16210.1">
    <property type="protein sequence ID" value="LPERR01G16210.1"/>
    <property type="gene ID" value="LPERR01G16210"/>
</dbReference>
<dbReference type="HOGENOM" id="CLU_2708370_0_0_1"/>
<dbReference type="Proteomes" id="UP000032180">
    <property type="component" value="Chromosome 1"/>
</dbReference>
<name>A0A0D9V1S7_9ORYZ</name>
<proteinExistence type="predicted"/>
<keyword evidence="3" id="KW-1185">Reference proteome</keyword>